<accession>A0A8H7HFE3</accession>
<organism evidence="3 4">
    <name type="scientific">Rhizoctonia solani</name>
    <dbReference type="NCBI Taxonomy" id="456999"/>
    <lineage>
        <taxon>Eukaryota</taxon>
        <taxon>Fungi</taxon>
        <taxon>Dikarya</taxon>
        <taxon>Basidiomycota</taxon>
        <taxon>Agaricomycotina</taxon>
        <taxon>Agaricomycetes</taxon>
        <taxon>Cantharellales</taxon>
        <taxon>Ceratobasidiaceae</taxon>
        <taxon>Rhizoctonia</taxon>
    </lineage>
</organism>
<keyword evidence="1" id="KW-0812">Transmembrane</keyword>
<evidence type="ECO:0000259" key="2">
    <source>
        <dbReference type="Pfam" id="PF22041"/>
    </source>
</evidence>
<dbReference type="Proteomes" id="UP000650582">
    <property type="component" value="Unassembled WGS sequence"/>
</dbReference>
<evidence type="ECO:0000256" key="1">
    <source>
        <dbReference type="SAM" id="Phobius"/>
    </source>
</evidence>
<dbReference type="SUPFAM" id="SSF47616">
    <property type="entry name" value="GST C-terminal domain-like"/>
    <property type="match status" value="1"/>
</dbReference>
<keyword evidence="1" id="KW-0472">Membrane</keyword>
<dbReference type="SUPFAM" id="SSF52833">
    <property type="entry name" value="Thioredoxin-like"/>
    <property type="match status" value="1"/>
</dbReference>
<dbReference type="AlphaFoldDB" id="A0A8H7HFE3"/>
<name>A0A8H7HFE3_9AGAM</name>
<feature type="domain" description="Glutathione S-transferase UstS-like C-terminal" evidence="2">
    <location>
        <begin position="143"/>
        <end position="250"/>
    </location>
</feature>
<protein>
    <submittedName>
        <fullName evidence="3">Glutathione S-transferase, N-terminal domain</fullName>
    </submittedName>
</protein>
<dbReference type="InterPro" id="IPR054416">
    <property type="entry name" value="GST_UstS-like_C"/>
</dbReference>
<comment type="caution">
    <text evidence="3">The sequence shown here is derived from an EMBL/GenBank/DDBJ whole genome shotgun (WGS) entry which is preliminary data.</text>
</comment>
<proteinExistence type="predicted"/>
<dbReference type="Pfam" id="PF22041">
    <property type="entry name" value="GST_C_7"/>
    <property type="match status" value="1"/>
</dbReference>
<dbReference type="GO" id="GO:0016740">
    <property type="term" value="F:transferase activity"/>
    <property type="evidence" value="ECO:0007669"/>
    <property type="project" value="UniProtKB-KW"/>
</dbReference>
<reference evidence="3" key="1">
    <citation type="submission" date="2020-09" db="EMBL/GenBank/DDBJ databases">
        <title>Comparative genome analyses of four rice-infecting Rhizoctonia solani isolates reveal extensive enrichment of homogalacturonan modification genes.</title>
        <authorList>
            <person name="Lee D.-Y."/>
            <person name="Jeon J."/>
            <person name="Kim K.-T."/>
            <person name="Cheong K."/>
            <person name="Song H."/>
            <person name="Choi G."/>
            <person name="Ko J."/>
            <person name="Opiyo S.O."/>
            <person name="Zuo S."/>
            <person name="Madhav S."/>
            <person name="Lee Y.-H."/>
            <person name="Wang G.-L."/>
        </authorList>
    </citation>
    <scope>NUCLEOTIDE SEQUENCE</scope>
    <source>
        <strain evidence="3">AG1-IA YN-7</strain>
    </source>
</reference>
<dbReference type="InterPro" id="IPR036282">
    <property type="entry name" value="Glutathione-S-Trfase_C_sf"/>
</dbReference>
<dbReference type="Gene3D" id="3.40.30.10">
    <property type="entry name" value="Glutaredoxin"/>
    <property type="match status" value="1"/>
</dbReference>
<keyword evidence="3" id="KW-0808">Transferase</keyword>
<dbReference type="InterPro" id="IPR036249">
    <property type="entry name" value="Thioredoxin-like_sf"/>
</dbReference>
<feature type="transmembrane region" description="Helical" evidence="1">
    <location>
        <begin position="124"/>
        <end position="142"/>
    </location>
</feature>
<dbReference type="EMBL" id="JACYCC010000010">
    <property type="protein sequence ID" value="KAF8686423.1"/>
    <property type="molecule type" value="Genomic_DNA"/>
</dbReference>
<gene>
    <name evidence="3" type="ORF">RHS04_00127</name>
</gene>
<sequence>MTATKTNPIIFYDIYSRDGPWSPNTYKTRLTLNYKRLPYRVEYISIADIETKLKELGVSPSPHGHPIYQYTLPADPSPNPGGQPTYIMDSFEIAVYLDSKYPGPDYPTVIPHGMRNMQKLASDYIMSVGITFAPVILPFAAIRPGFLDEKGHEYYTRTRKAMFGKDLSEVMESSKENWMKAKAKWEALGNSLNLRDEGPFVMGEQMTFVDFALGCMLQAIRVYEGGEMTLWKDMSSWQDGLWGSFWAEIERVEANSSEVLS</sequence>
<dbReference type="Gene3D" id="1.20.1050.10">
    <property type="match status" value="1"/>
</dbReference>
<keyword evidence="1" id="KW-1133">Transmembrane helix</keyword>
<evidence type="ECO:0000313" key="4">
    <source>
        <dbReference type="Proteomes" id="UP000650582"/>
    </source>
</evidence>
<evidence type="ECO:0000313" key="3">
    <source>
        <dbReference type="EMBL" id="KAF8686423.1"/>
    </source>
</evidence>